<evidence type="ECO:0000256" key="2">
    <source>
        <dbReference type="SAM" id="Phobius"/>
    </source>
</evidence>
<evidence type="ECO:0000313" key="3">
    <source>
        <dbReference type="EMBL" id="CAD7082766.1"/>
    </source>
</evidence>
<sequence length="150" mass="16939">MLSHFNANGANMERRFLRPINTNISDIYECDFPTSFFSAEDVSVPSSPETHQPSISPDNHNSSTLRLERNHILHSIRCVKRSSESTEDVEAFEADISPGKVDVAVQVKEIIFPRKRAKTYKLQLVACGALLMLVLIVGMTFILGIFVRWM</sequence>
<keyword evidence="2" id="KW-1133">Transmembrane helix</keyword>
<feature type="transmembrane region" description="Helical" evidence="2">
    <location>
        <begin position="124"/>
        <end position="147"/>
    </location>
</feature>
<keyword evidence="2" id="KW-0812">Transmembrane</keyword>
<accession>A0A7R8UKZ2</accession>
<proteinExistence type="predicted"/>
<dbReference type="InParanoid" id="A0A7R8UKZ2"/>
<feature type="region of interest" description="Disordered" evidence="1">
    <location>
        <begin position="41"/>
        <end position="62"/>
    </location>
</feature>
<protein>
    <submittedName>
        <fullName evidence="3">Uncharacterized protein</fullName>
    </submittedName>
</protein>
<keyword evidence="4" id="KW-1185">Reference proteome</keyword>
<dbReference type="Proteomes" id="UP000594454">
    <property type="component" value="Chromosome 2"/>
</dbReference>
<name>A0A7R8UKZ2_HERIL</name>
<evidence type="ECO:0000313" key="4">
    <source>
        <dbReference type="Proteomes" id="UP000594454"/>
    </source>
</evidence>
<keyword evidence="2" id="KW-0472">Membrane</keyword>
<dbReference type="EMBL" id="LR899010">
    <property type="protein sequence ID" value="CAD7082766.1"/>
    <property type="molecule type" value="Genomic_DNA"/>
</dbReference>
<dbReference type="AlphaFoldDB" id="A0A7R8UKZ2"/>
<organism evidence="3 4">
    <name type="scientific">Hermetia illucens</name>
    <name type="common">Black soldier fly</name>
    <dbReference type="NCBI Taxonomy" id="343691"/>
    <lineage>
        <taxon>Eukaryota</taxon>
        <taxon>Metazoa</taxon>
        <taxon>Ecdysozoa</taxon>
        <taxon>Arthropoda</taxon>
        <taxon>Hexapoda</taxon>
        <taxon>Insecta</taxon>
        <taxon>Pterygota</taxon>
        <taxon>Neoptera</taxon>
        <taxon>Endopterygota</taxon>
        <taxon>Diptera</taxon>
        <taxon>Brachycera</taxon>
        <taxon>Stratiomyomorpha</taxon>
        <taxon>Stratiomyidae</taxon>
        <taxon>Hermetiinae</taxon>
        <taxon>Hermetia</taxon>
    </lineage>
</organism>
<evidence type="ECO:0000256" key="1">
    <source>
        <dbReference type="SAM" id="MobiDB-lite"/>
    </source>
</evidence>
<gene>
    <name evidence="3" type="ORF">HERILL_LOCUS5776</name>
</gene>
<reference evidence="3 4" key="1">
    <citation type="submission" date="2020-11" db="EMBL/GenBank/DDBJ databases">
        <authorList>
            <person name="Wallbank WR R."/>
            <person name="Pardo Diaz C."/>
            <person name="Kozak K."/>
            <person name="Martin S."/>
            <person name="Jiggins C."/>
            <person name="Moest M."/>
            <person name="Warren A I."/>
            <person name="Generalovic N T."/>
            <person name="Byers J.R.P. K."/>
            <person name="Montejo-Kovacevich G."/>
            <person name="Yen C E."/>
        </authorList>
    </citation>
    <scope>NUCLEOTIDE SEQUENCE [LARGE SCALE GENOMIC DNA]</scope>
</reference>
<feature type="compositionally biased region" description="Polar residues" evidence="1">
    <location>
        <begin position="44"/>
        <end position="62"/>
    </location>
</feature>